<dbReference type="PANTHER" id="PTHR33841:SF1">
    <property type="entry name" value="DNA METHYLTRANSFERASE A"/>
    <property type="match status" value="1"/>
</dbReference>
<dbReference type="RefSeq" id="WP_158067904.1">
    <property type="nucleotide sequence ID" value="NZ_CP042829.1"/>
</dbReference>
<dbReference type="PANTHER" id="PTHR33841">
    <property type="entry name" value="DNA METHYLTRANSFERASE YEEA-RELATED"/>
    <property type="match status" value="1"/>
</dbReference>
<dbReference type="PROSITE" id="PS00092">
    <property type="entry name" value="N6_MTASE"/>
    <property type="match status" value="1"/>
</dbReference>
<evidence type="ECO:0000256" key="5">
    <source>
        <dbReference type="ARBA" id="ARBA00047942"/>
    </source>
</evidence>
<evidence type="ECO:0000256" key="3">
    <source>
        <dbReference type="ARBA" id="ARBA00022679"/>
    </source>
</evidence>
<organism evidence="8 9">
    <name type="scientific">Tepidiforma bonchosmolovskayae</name>
    <dbReference type="NCBI Taxonomy" id="2601677"/>
    <lineage>
        <taxon>Bacteria</taxon>
        <taxon>Bacillati</taxon>
        <taxon>Chloroflexota</taxon>
        <taxon>Tepidiformia</taxon>
        <taxon>Tepidiformales</taxon>
        <taxon>Tepidiformaceae</taxon>
        <taxon>Tepidiforma</taxon>
    </lineage>
</organism>
<protein>
    <recommendedName>
        <fullName evidence="1">site-specific DNA-methyltransferase (adenine-specific)</fullName>
        <ecNumber evidence="1">2.1.1.72</ecNumber>
    </recommendedName>
</protein>
<sequence>MSSPRNQLFSTIRTEGGILPPDLLARIAANDQSLGGLEPGDYHLSPGDRLGEAITRSWNRLVGTWRAFKDELERQQGQPGRGESVTTLTRERWLLPLFSELGYGRLPTSRAIEIDGRSYPISHSWGPVPIHLLGWAVDLDRRTKGLAGAASQSPHGLVQELLNRSEERLYGFVSNGQALRLLRDSTALTRQSYVEFDLAAMFDGDSYSDFVLLWLTCHQSRFEGEPPESCILERWREAAREQGVRALDALRQGVEQAINELGSGFLAHPSNSALREALTSGALDRQDYYRQLLRLIYRLIFLFVAEDREMLFAPGADPQARERYTRYYSTSRLRRLSLRRVSARHGDLWEGLKVVMRALDAQGGAPGLALPPLGSFLWSPRAIPHLEASSLSNDFLLRAVGHLSRVSDGGTVRAVDYRNLGSEELGGVYESLLELHPELDVQQGTFTLRVEAGHERKTSGSYYTPPQLVQALLDSALEPVLAERARASDPETAILSLKVLDPASGSGHFLVAAAHRIARRLSAVRTGDPEPSPEAVRRALRDVVSHCIYAVDVNEMAVELCKFSLWLEALEPGRPLSFLDAHIRRGNSLVGVTPALLASGIPDDAFNPHALDDPGSAAALKKRNRAERKLLQDRAAQLTLDEASVAEVRELAEASTRLSMAPDDTPEELTAKELAYRDLIEGQAYQHSRLVADAWCAAFFLPKQKGAEAITTDILRRLAANPELVTAALRDQVRRLAHDLGFFHWHLEFPEAFRVADDAPENPEAGWSGGFDVVLGNPPWERVKLEEKQFFAERAPGVAAAANKSERARAIARLKEEEPALFEAYRQALHRADSELGFLHSSGRYPLCGRGDTNTYAVFAETFRLLLSPGGRAGLVVPTGIATDATTQHFFADLVERRQLASLYDFENRKKLFPAVDSRMKFSILTMAGPARPAPVAEFAFFCQDVTDLADPERRFTLTPEDFRLLNPNTRTAPVFRTRRDAELTRHIYRRVPVLVDEAKGDAGNPWSVAFLRLFDMANDSGLFRTYGQLEDAGFRLHGNIFVRGDERYLPLYEAKMVHQFDHRWSTYNHSGATEDVPDTAKSDPGCTVLPRYWVREREVEDRLLGRWDRGWLLGWRDITNATNERTVISAVIPRAAVGDTFLLALPSSSHYAHVLPLVLNSLVLDFAARQKVGGTHLKFHTFKQLPVLSPSSLAAICPWTQSQLMADWLRPRVLELTFTAWDLVPFARDLGYHGPPFRYDPERRALLRAELDACFFRLYLGSEYEWQAQAGPELRALFPTPRDAVSYILDQFPIVKRHDEQRYGSYRTAELVLEAWDRIAAAEAGRAPYRSLLDPPPADPSVAHPAPEPAS</sequence>
<dbReference type="EMBL" id="CP042829">
    <property type="protein sequence ID" value="QFG03958.1"/>
    <property type="molecule type" value="Genomic_DNA"/>
</dbReference>
<feature type="domain" description="Type II methyltransferase M.TaqI-like" evidence="7">
    <location>
        <begin position="546"/>
        <end position="788"/>
    </location>
</feature>
<evidence type="ECO:0000256" key="6">
    <source>
        <dbReference type="SAM" id="MobiDB-lite"/>
    </source>
</evidence>
<evidence type="ECO:0000256" key="2">
    <source>
        <dbReference type="ARBA" id="ARBA00022603"/>
    </source>
</evidence>
<evidence type="ECO:0000259" key="7">
    <source>
        <dbReference type="Pfam" id="PF07669"/>
    </source>
</evidence>
<feature type="region of interest" description="Disordered" evidence="6">
    <location>
        <begin position="1331"/>
        <end position="1352"/>
    </location>
</feature>
<proteinExistence type="predicted"/>
<evidence type="ECO:0000256" key="4">
    <source>
        <dbReference type="ARBA" id="ARBA00022691"/>
    </source>
</evidence>
<comment type="catalytic activity">
    <reaction evidence="5">
        <text>a 2'-deoxyadenosine in DNA + S-adenosyl-L-methionine = an N(6)-methyl-2'-deoxyadenosine in DNA + S-adenosyl-L-homocysteine + H(+)</text>
        <dbReference type="Rhea" id="RHEA:15197"/>
        <dbReference type="Rhea" id="RHEA-COMP:12418"/>
        <dbReference type="Rhea" id="RHEA-COMP:12419"/>
        <dbReference type="ChEBI" id="CHEBI:15378"/>
        <dbReference type="ChEBI" id="CHEBI:57856"/>
        <dbReference type="ChEBI" id="CHEBI:59789"/>
        <dbReference type="ChEBI" id="CHEBI:90615"/>
        <dbReference type="ChEBI" id="CHEBI:90616"/>
        <dbReference type="EC" id="2.1.1.72"/>
    </reaction>
</comment>
<reference evidence="8 9" key="2">
    <citation type="submission" date="2019-10" db="EMBL/GenBank/DDBJ databases">
        <title>Thermopilla bonchosmolovskayae gen. nov., sp. nov., a moderately thermophilic Chloroflexi bacterium from a Chukotka hot spring (Arctic, Russia), representing a novel classis Thermopillaia, which include previously uncultivated lineage OLB14.</title>
        <authorList>
            <person name="Kochetkova T.V."/>
            <person name="Zayulina K.S."/>
            <person name="Zhigarkov V.S."/>
            <person name="Minaev N.V."/>
            <person name="Novikov A."/>
            <person name="Toshchakov S.V."/>
            <person name="Elcheninov A.G."/>
            <person name="Kublanov I.V."/>
        </authorList>
    </citation>
    <scope>NUCLEOTIDE SEQUENCE [LARGE SCALE GENOMIC DNA]</scope>
    <source>
        <strain evidence="8 9">3753O</strain>
    </source>
</reference>
<reference evidence="8 9" key="1">
    <citation type="submission" date="2019-08" db="EMBL/GenBank/DDBJ databases">
        <authorList>
            <person name="Toschakov S.V."/>
        </authorList>
    </citation>
    <scope>NUCLEOTIDE SEQUENCE [LARGE SCALE GENOMIC DNA]</scope>
    <source>
        <strain evidence="8 9">3753O</strain>
    </source>
</reference>
<evidence type="ECO:0000256" key="1">
    <source>
        <dbReference type="ARBA" id="ARBA00011900"/>
    </source>
</evidence>
<dbReference type="InterPro" id="IPR029063">
    <property type="entry name" value="SAM-dependent_MTases_sf"/>
</dbReference>
<dbReference type="GO" id="GO:0008168">
    <property type="term" value="F:methyltransferase activity"/>
    <property type="evidence" value="ECO:0007669"/>
    <property type="project" value="UniProtKB-KW"/>
</dbReference>
<accession>A0ABX6C3X4</accession>
<keyword evidence="4" id="KW-0949">S-adenosyl-L-methionine</keyword>
<dbReference type="InterPro" id="IPR011639">
    <property type="entry name" value="MethylTrfase_TaqI-like_dom"/>
</dbReference>
<keyword evidence="3" id="KW-0808">Transferase</keyword>
<dbReference type="Gene3D" id="3.40.50.150">
    <property type="entry name" value="Vaccinia Virus protein VP39"/>
    <property type="match status" value="2"/>
</dbReference>
<dbReference type="GO" id="GO:0032259">
    <property type="term" value="P:methylation"/>
    <property type="evidence" value="ECO:0007669"/>
    <property type="project" value="UniProtKB-KW"/>
</dbReference>
<evidence type="ECO:0000313" key="9">
    <source>
        <dbReference type="Proteomes" id="UP000326331"/>
    </source>
</evidence>
<dbReference type="InterPro" id="IPR002052">
    <property type="entry name" value="DNA_methylase_N6_adenine_CS"/>
</dbReference>
<dbReference type="EC" id="2.1.1.72" evidence="1"/>
<keyword evidence="2 8" id="KW-0489">Methyltransferase</keyword>
<name>A0ABX6C3X4_9CHLR</name>
<evidence type="ECO:0000313" key="8">
    <source>
        <dbReference type="EMBL" id="QFG03958.1"/>
    </source>
</evidence>
<keyword evidence="9" id="KW-1185">Reference proteome</keyword>
<gene>
    <name evidence="8" type="ORF">Tbon_11900</name>
</gene>
<dbReference type="PRINTS" id="PR00507">
    <property type="entry name" value="N12N6MTFRASE"/>
</dbReference>
<dbReference type="Proteomes" id="UP000326331">
    <property type="component" value="Chromosome"/>
</dbReference>
<dbReference type="SUPFAM" id="SSF53335">
    <property type="entry name" value="S-adenosyl-L-methionine-dependent methyltransferases"/>
    <property type="match status" value="1"/>
</dbReference>
<dbReference type="Pfam" id="PF07669">
    <property type="entry name" value="Eco57I"/>
    <property type="match status" value="1"/>
</dbReference>
<dbReference type="InterPro" id="IPR050953">
    <property type="entry name" value="N4_N6_ade-DNA_methylase"/>
</dbReference>